<feature type="region of interest" description="Disordered" evidence="4">
    <location>
        <begin position="559"/>
        <end position="593"/>
    </location>
</feature>
<sequence length="593" mass="64046">MFRKPCTLKSRLLGNLSLVVLALIALSAVIGVSIAQIAAAKDRISKETAELSSLYSAKAGHYNWSTSLSNYLNYGIEFSGSIDPTKCVLGQCLYDTNNNSDPTFQTFLTAVEPVHNDLHAVGQEILELAKNGKVNEAKTRYTGEILPMVESLVSTLDERIEVINQQLADKNQTLSFLMVVSVTSTLVALVIVLIVLVFLFLFLKKEVLENLHALSDRIGRLASGNLTLDLPEENTLASVEMRNIRNSLADSVSELAKYIEVIDLGMEYFSKGDFTQSCPIEFRGDFVNIRRSMERFQEKMNASLARMDVSAGYVSSGASQVADSAQTLAQGATEQASSVEELSATINEISIRLSETAEYSKAADALGKRAGEVVLRSQTEMTQLVEAIKNIAVGAKNIQKIIKVIDDIAFQTNILALNAAVEAARAGVAGKGFAVVADEVRNLAQKSAEAAQNTTALIEESLHSVSVGEQLSDNTQAAFNEMADYANQTVDMIEKIAHASEEQAQAVAQISQGIDQISSVVQMNSATSEESAAASEELSSEANQMKALLDQFIIRANSDDEAHTESSAFSSQRTAQSNAGSSESDFLEEPSKY</sequence>
<evidence type="ECO:0000256" key="1">
    <source>
        <dbReference type="ARBA" id="ARBA00022500"/>
    </source>
</evidence>
<dbReference type="Proteomes" id="UP000823918">
    <property type="component" value="Unassembled WGS sequence"/>
</dbReference>
<evidence type="ECO:0000256" key="3">
    <source>
        <dbReference type="PROSITE-ProRule" id="PRU00284"/>
    </source>
</evidence>
<dbReference type="InterPro" id="IPR051310">
    <property type="entry name" value="MCP_chemotaxis"/>
</dbReference>
<dbReference type="Gene3D" id="6.10.340.10">
    <property type="match status" value="1"/>
</dbReference>
<accession>A0A9D2Q6G8</accession>
<dbReference type="EMBL" id="DWWA01000029">
    <property type="protein sequence ID" value="HJC72347.1"/>
    <property type="molecule type" value="Genomic_DNA"/>
</dbReference>
<organism evidence="8 9">
    <name type="scientific">Candidatus Ruthenibacterium merdavium</name>
    <dbReference type="NCBI Taxonomy" id="2838752"/>
    <lineage>
        <taxon>Bacteria</taxon>
        <taxon>Bacillati</taxon>
        <taxon>Bacillota</taxon>
        <taxon>Clostridia</taxon>
        <taxon>Eubacteriales</taxon>
        <taxon>Oscillospiraceae</taxon>
        <taxon>Ruthenibacterium</taxon>
    </lineage>
</organism>
<feature type="compositionally biased region" description="Polar residues" evidence="4">
    <location>
        <begin position="565"/>
        <end position="584"/>
    </location>
</feature>
<protein>
    <submittedName>
        <fullName evidence="8">Methyl-accepting chemotaxis protein</fullName>
    </submittedName>
</protein>
<dbReference type="SMART" id="SM00283">
    <property type="entry name" value="MA"/>
    <property type="match status" value="1"/>
</dbReference>
<keyword evidence="3" id="KW-0807">Transducer</keyword>
<reference evidence="8" key="1">
    <citation type="journal article" date="2021" name="PeerJ">
        <title>Extensive microbial diversity within the chicken gut microbiome revealed by metagenomics and culture.</title>
        <authorList>
            <person name="Gilroy R."/>
            <person name="Ravi A."/>
            <person name="Getino M."/>
            <person name="Pursley I."/>
            <person name="Horton D.L."/>
            <person name="Alikhan N.F."/>
            <person name="Baker D."/>
            <person name="Gharbi K."/>
            <person name="Hall N."/>
            <person name="Watson M."/>
            <person name="Adriaenssens E.M."/>
            <person name="Foster-Nyarko E."/>
            <person name="Jarju S."/>
            <person name="Secka A."/>
            <person name="Antonio M."/>
            <person name="Oren A."/>
            <person name="Chaudhuri R.R."/>
            <person name="La Ragione R."/>
            <person name="Hildebrand F."/>
            <person name="Pallen M.J."/>
        </authorList>
    </citation>
    <scope>NUCLEOTIDE SEQUENCE</scope>
    <source>
        <strain evidence="8">5933</strain>
    </source>
</reference>
<evidence type="ECO:0000256" key="4">
    <source>
        <dbReference type="SAM" id="MobiDB-lite"/>
    </source>
</evidence>
<dbReference type="SUPFAM" id="SSF58104">
    <property type="entry name" value="Methyl-accepting chemotaxis protein (MCP) signaling domain"/>
    <property type="match status" value="1"/>
</dbReference>
<dbReference type="GO" id="GO:0004888">
    <property type="term" value="F:transmembrane signaling receptor activity"/>
    <property type="evidence" value="ECO:0007669"/>
    <property type="project" value="InterPro"/>
</dbReference>
<comment type="caution">
    <text evidence="8">The sequence shown here is derived from an EMBL/GenBank/DDBJ whole genome shotgun (WGS) entry which is preliminary data.</text>
</comment>
<keyword evidence="5" id="KW-1133">Transmembrane helix</keyword>
<dbReference type="Gene3D" id="1.10.287.950">
    <property type="entry name" value="Methyl-accepting chemotaxis protein"/>
    <property type="match status" value="1"/>
</dbReference>
<dbReference type="PRINTS" id="PR00260">
    <property type="entry name" value="CHEMTRNSDUCR"/>
</dbReference>
<keyword evidence="5" id="KW-0472">Membrane</keyword>
<gene>
    <name evidence="8" type="ORF">H9698_06095</name>
</gene>
<dbReference type="GO" id="GO:0006935">
    <property type="term" value="P:chemotaxis"/>
    <property type="evidence" value="ECO:0007669"/>
    <property type="project" value="UniProtKB-KW"/>
</dbReference>
<dbReference type="Gene3D" id="1.20.120.30">
    <property type="entry name" value="Aspartate receptor, ligand-binding domain"/>
    <property type="match status" value="1"/>
</dbReference>
<keyword evidence="1" id="KW-0145">Chemotaxis</keyword>
<dbReference type="AlphaFoldDB" id="A0A9D2Q6G8"/>
<evidence type="ECO:0000259" key="7">
    <source>
        <dbReference type="PROSITE" id="PS50885"/>
    </source>
</evidence>
<evidence type="ECO:0000256" key="5">
    <source>
        <dbReference type="SAM" id="Phobius"/>
    </source>
</evidence>
<dbReference type="PROSITE" id="PS50111">
    <property type="entry name" value="CHEMOTAXIS_TRANSDUC_2"/>
    <property type="match status" value="1"/>
</dbReference>
<dbReference type="PROSITE" id="PS50885">
    <property type="entry name" value="HAMP"/>
    <property type="match status" value="1"/>
</dbReference>
<evidence type="ECO:0000259" key="6">
    <source>
        <dbReference type="PROSITE" id="PS50111"/>
    </source>
</evidence>
<dbReference type="CDD" id="cd11386">
    <property type="entry name" value="MCP_signal"/>
    <property type="match status" value="1"/>
</dbReference>
<keyword evidence="5" id="KW-0812">Transmembrane</keyword>
<feature type="domain" description="Methyl-accepting transducer" evidence="6">
    <location>
        <begin position="310"/>
        <end position="539"/>
    </location>
</feature>
<evidence type="ECO:0000313" key="8">
    <source>
        <dbReference type="EMBL" id="HJC72347.1"/>
    </source>
</evidence>
<dbReference type="GO" id="GO:0016020">
    <property type="term" value="C:membrane"/>
    <property type="evidence" value="ECO:0007669"/>
    <property type="project" value="InterPro"/>
</dbReference>
<feature type="transmembrane region" description="Helical" evidence="5">
    <location>
        <begin position="174"/>
        <end position="203"/>
    </location>
</feature>
<dbReference type="GO" id="GO:0007165">
    <property type="term" value="P:signal transduction"/>
    <property type="evidence" value="ECO:0007669"/>
    <property type="project" value="UniProtKB-KW"/>
</dbReference>
<dbReference type="PANTHER" id="PTHR43531:SF11">
    <property type="entry name" value="METHYL-ACCEPTING CHEMOTAXIS PROTEIN 3"/>
    <property type="match status" value="1"/>
</dbReference>
<dbReference type="Pfam" id="PF00015">
    <property type="entry name" value="MCPsignal"/>
    <property type="match status" value="1"/>
</dbReference>
<feature type="domain" description="HAMP" evidence="7">
    <location>
        <begin position="205"/>
        <end position="260"/>
    </location>
</feature>
<evidence type="ECO:0000313" key="9">
    <source>
        <dbReference type="Proteomes" id="UP000823918"/>
    </source>
</evidence>
<dbReference type="PANTHER" id="PTHR43531">
    <property type="entry name" value="PROTEIN ICFG"/>
    <property type="match status" value="1"/>
</dbReference>
<evidence type="ECO:0000256" key="2">
    <source>
        <dbReference type="ARBA" id="ARBA00029447"/>
    </source>
</evidence>
<name>A0A9D2Q6G8_9FIRM</name>
<dbReference type="InterPro" id="IPR004089">
    <property type="entry name" value="MCPsignal_dom"/>
</dbReference>
<reference evidence="8" key="2">
    <citation type="submission" date="2021-04" db="EMBL/GenBank/DDBJ databases">
        <authorList>
            <person name="Gilroy R."/>
        </authorList>
    </citation>
    <scope>NUCLEOTIDE SEQUENCE</scope>
    <source>
        <strain evidence="8">5933</strain>
    </source>
</reference>
<dbReference type="InterPro" id="IPR003660">
    <property type="entry name" value="HAMP_dom"/>
</dbReference>
<dbReference type="InterPro" id="IPR004090">
    <property type="entry name" value="Chemotax_Me-accpt_rcpt"/>
</dbReference>
<proteinExistence type="inferred from homology"/>
<comment type="similarity">
    <text evidence="2">Belongs to the methyl-accepting chemotaxis (MCP) protein family.</text>
</comment>